<feature type="region of interest" description="Disordered" evidence="1">
    <location>
        <begin position="144"/>
        <end position="163"/>
    </location>
</feature>
<organism>
    <name type="scientific">Branchiostoma floridae</name>
    <name type="common">Florida lancelet</name>
    <name type="synonym">Amphioxus</name>
    <dbReference type="NCBI Taxonomy" id="7739"/>
    <lineage>
        <taxon>Eukaryota</taxon>
        <taxon>Metazoa</taxon>
        <taxon>Chordata</taxon>
        <taxon>Cephalochordata</taxon>
        <taxon>Leptocardii</taxon>
        <taxon>Amphioxiformes</taxon>
        <taxon>Branchiostomatidae</taxon>
        <taxon>Branchiostoma</taxon>
    </lineage>
</organism>
<accession>C3XU41</accession>
<evidence type="ECO:0000313" key="2">
    <source>
        <dbReference type="EMBL" id="EEN68415.1"/>
    </source>
</evidence>
<reference evidence="2" key="1">
    <citation type="journal article" date="2008" name="Nature">
        <title>The amphioxus genome and the evolution of the chordate karyotype.</title>
        <authorList>
            <consortium name="US DOE Joint Genome Institute (JGI-PGF)"/>
            <person name="Putnam N.H."/>
            <person name="Butts T."/>
            <person name="Ferrier D.E.K."/>
            <person name="Furlong R.F."/>
            <person name="Hellsten U."/>
            <person name="Kawashima T."/>
            <person name="Robinson-Rechavi M."/>
            <person name="Shoguchi E."/>
            <person name="Terry A."/>
            <person name="Yu J.-K."/>
            <person name="Benito-Gutierrez E.L."/>
            <person name="Dubchak I."/>
            <person name="Garcia-Fernandez J."/>
            <person name="Gibson-Brown J.J."/>
            <person name="Grigoriev I.V."/>
            <person name="Horton A.C."/>
            <person name="de Jong P.J."/>
            <person name="Jurka J."/>
            <person name="Kapitonov V.V."/>
            <person name="Kohara Y."/>
            <person name="Kuroki Y."/>
            <person name="Lindquist E."/>
            <person name="Lucas S."/>
            <person name="Osoegawa K."/>
            <person name="Pennacchio L.A."/>
            <person name="Salamov A.A."/>
            <person name="Satou Y."/>
            <person name="Sauka-Spengler T."/>
            <person name="Schmutz J."/>
            <person name="Shin-I T."/>
            <person name="Toyoda A."/>
            <person name="Bronner-Fraser M."/>
            <person name="Fujiyama A."/>
            <person name="Holland L.Z."/>
            <person name="Holland P.W.H."/>
            <person name="Satoh N."/>
            <person name="Rokhsar D.S."/>
        </authorList>
    </citation>
    <scope>NUCLEOTIDE SEQUENCE [LARGE SCALE GENOMIC DNA]</scope>
    <source>
        <strain evidence="2">S238N-H82</strain>
        <tissue evidence="2">Testes</tissue>
    </source>
</reference>
<protein>
    <submittedName>
        <fullName evidence="2">Uncharacterized protein</fullName>
    </submittedName>
</protein>
<name>C3XU41_BRAFL</name>
<proteinExistence type="predicted"/>
<dbReference type="EMBL" id="GG666464">
    <property type="protein sequence ID" value="EEN68415.1"/>
    <property type="molecule type" value="Genomic_DNA"/>
</dbReference>
<dbReference type="InParanoid" id="C3XU41"/>
<feature type="compositionally biased region" description="Polar residues" evidence="1">
    <location>
        <begin position="144"/>
        <end position="153"/>
    </location>
</feature>
<sequence>MTEHFLLVATPSREYLSIFYKSGLCKCTAWEHGSGAAPSPIWPYRWKLHASVHLTFVSEEIRDLEDVLSSLQGVHSETQIYFLVSVPWPRSVRKEVDGLAAVPALLLAAPLAVVPASSACHKCLERYRDRCGCDSPDIPSRNCRQLTASSSGGETLGDAGGTP</sequence>
<evidence type="ECO:0000256" key="1">
    <source>
        <dbReference type="SAM" id="MobiDB-lite"/>
    </source>
</evidence>
<dbReference type="AlphaFoldDB" id="C3XU41"/>
<feature type="compositionally biased region" description="Gly residues" evidence="1">
    <location>
        <begin position="154"/>
        <end position="163"/>
    </location>
</feature>
<gene>
    <name evidence="2" type="ORF">BRAFLDRAFT_78264</name>
</gene>